<dbReference type="InterPro" id="IPR043504">
    <property type="entry name" value="Peptidase_S1_PA_chymotrypsin"/>
</dbReference>
<evidence type="ECO:0000256" key="9">
    <source>
        <dbReference type="SAM" id="SignalP"/>
    </source>
</evidence>
<sequence>MPSVCHLSLLLLLVNLTSVYGSRIIGGEEVNPYTIKYQASLQFMNYHFCGGTLIHPQWVLSAAHCWRPQHMIKVVLSEHNLQKNEGHEQVFSVSAVIRHYQYQHWSFDNDIMLLKRVLFSVGQLDRPAILNDKVQVALFPERDAPPLASLTPCTVSGWGVTSLYSYSVSPVLRSVNVDFFPNCWYYYYFRITENMICAGSFFGGKDSCQGDSGGPLVCNGRFEGIVSWGIGCAYAYYPGVYTKVRNYVGWIDWVINKT</sequence>
<dbReference type="PROSITE" id="PS50240">
    <property type="entry name" value="TRYPSIN_DOM"/>
    <property type="match status" value="1"/>
</dbReference>
<evidence type="ECO:0000256" key="1">
    <source>
        <dbReference type="ARBA" id="ARBA00004239"/>
    </source>
</evidence>
<dbReference type="InterPro" id="IPR001254">
    <property type="entry name" value="Trypsin_dom"/>
</dbReference>
<dbReference type="EMBL" id="KQ041937">
    <property type="protein sequence ID" value="KKF20799.1"/>
    <property type="molecule type" value="Genomic_DNA"/>
</dbReference>
<evidence type="ECO:0000256" key="5">
    <source>
        <dbReference type="ARBA" id="ARBA00023157"/>
    </source>
</evidence>
<dbReference type="InterPro" id="IPR050127">
    <property type="entry name" value="Serine_Proteases_S1"/>
</dbReference>
<comment type="subcellular location">
    <subcellularLocation>
        <location evidence="1">Secreted</location>
        <location evidence="1">Extracellular space</location>
    </subcellularLocation>
</comment>
<name>A0A0F8AHU9_LARCR</name>
<evidence type="ECO:0000256" key="3">
    <source>
        <dbReference type="ARBA" id="ARBA00022801"/>
    </source>
</evidence>
<dbReference type="InterPro" id="IPR033116">
    <property type="entry name" value="TRYPSIN_SER"/>
</dbReference>
<dbReference type="EC" id="3.4.21.4" evidence="7"/>
<organism evidence="11">
    <name type="scientific">Larimichthys crocea</name>
    <name type="common">Large yellow croaker</name>
    <name type="synonym">Pseudosciaena crocea</name>
    <dbReference type="NCBI Taxonomy" id="215358"/>
    <lineage>
        <taxon>Eukaryota</taxon>
        <taxon>Metazoa</taxon>
        <taxon>Chordata</taxon>
        <taxon>Craniata</taxon>
        <taxon>Vertebrata</taxon>
        <taxon>Euteleostomi</taxon>
        <taxon>Actinopterygii</taxon>
        <taxon>Neopterygii</taxon>
        <taxon>Teleostei</taxon>
        <taxon>Neoteleostei</taxon>
        <taxon>Acanthomorphata</taxon>
        <taxon>Eupercaria</taxon>
        <taxon>Sciaenidae</taxon>
        <taxon>Larimichthys</taxon>
    </lineage>
</organism>
<evidence type="ECO:0000256" key="7">
    <source>
        <dbReference type="ARBA" id="ARBA00038868"/>
    </source>
</evidence>
<dbReference type="FunFam" id="2.40.10.10:FF:000221">
    <property type="entry name" value="Si:dkey-33m11.8"/>
    <property type="match status" value="1"/>
</dbReference>
<dbReference type="GO" id="GO:0004252">
    <property type="term" value="F:serine-type endopeptidase activity"/>
    <property type="evidence" value="ECO:0007669"/>
    <property type="project" value="UniProtKB-EC"/>
</dbReference>
<evidence type="ECO:0000256" key="8">
    <source>
        <dbReference type="RuleBase" id="RU363034"/>
    </source>
</evidence>
<dbReference type="GO" id="GO:0006508">
    <property type="term" value="P:proteolysis"/>
    <property type="evidence" value="ECO:0007669"/>
    <property type="project" value="UniProtKB-KW"/>
</dbReference>
<dbReference type="SUPFAM" id="SSF50494">
    <property type="entry name" value="Trypsin-like serine proteases"/>
    <property type="match status" value="1"/>
</dbReference>
<reference evidence="11" key="1">
    <citation type="journal article" date="2015" name="PLoS Genet.">
        <title>Genome Sequencing of the Perciform Fish Larimichthys crocea Provides Insights into Molecular and Genetic Mechanisms of Stress Adaptation.</title>
        <authorList>
            <person name="Ao J."/>
            <person name="Mu Y."/>
            <person name="Xiang L.X."/>
            <person name="Fan D."/>
            <person name="Feng M."/>
            <person name="Zhang S."/>
            <person name="Shi Q."/>
            <person name="Zhu L.Y."/>
            <person name="Li T."/>
            <person name="Ding Y."/>
            <person name="Nie L."/>
            <person name="Li Q."/>
            <person name="Dong W.R."/>
            <person name="Jiang L."/>
            <person name="Sun B."/>
            <person name="Zhang X."/>
            <person name="Li M."/>
            <person name="Zhang H.Q."/>
            <person name="Xie S."/>
            <person name="Zhu Y."/>
            <person name="Jiang X."/>
            <person name="Wang X."/>
            <person name="Mu P."/>
            <person name="Chen W."/>
            <person name="Yue Z."/>
            <person name="Wang Z."/>
            <person name="Wang J."/>
            <person name="Shao J.Z."/>
            <person name="Chen X."/>
        </authorList>
    </citation>
    <scope>NUCLEOTIDE SEQUENCE [LARGE SCALE GENOMIC DNA]</scope>
    <source>
        <strain evidence="11">SSNF</strain>
        <tissue evidence="11">Blood</tissue>
    </source>
</reference>
<dbReference type="PROSITE" id="PS00134">
    <property type="entry name" value="TRYPSIN_HIS"/>
    <property type="match status" value="1"/>
</dbReference>
<feature type="signal peptide" evidence="9">
    <location>
        <begin position="1"/>
        <end position="21"/>
    </location>
</feature>
<dbReference type="eggNOG" id="KOG3627">
    <property type="taxonomic scope" value="Eukaryota"/>
</dbReference>
<gene>
    <name evidence="11" type="ORF">EH28_01762</name>
</gene>
<evidence type="ECO:0000259" key="10">
    <source>
        <dbReference type="PROSITE" id="PS50240"/>
    </source>
</evidence>
<feature type="domain" description="Peptidase S1" evidence="10">
    <location>
        <begin position="24"/>
        <end position="256"/>
    </location>
</feature>
<dbReference type="CDD" id="cd00190">
    <property type="entry name" value="Tryp_SPc"/>
    <property type="match status" value="1"/>
</dbReference>
<dbReference type="InterPro" id="IPR018114">
    <property type="entry name" value="TRYPSIN_HIS"/>
</dbReference>
<evidence type="ECO:0000313" key="11">
    <source>
        <dbReference type="EMBL" id="KKF20799.1"/>
    </source>
</evidence>
<dbReference type="PANTHER" id="PTHR24264">
    <property type="entry name" value="TRYPSIN-RELATED"/>
    <property type="match status" value="1"/>
</dbReference>
<comment type="catalytic activity">
    <reaction evidence="6">
        <text>Preferential cleavage: Arg-|-Xaa, Lys-|-Xaa.</text>
        <dbReference type="EC" id="3.4.21.4"/>
    </reaction>
</comment>
<dbReference type="SMART" id="SM00020">
    <property type="entry name" value="Tryp_SPc"/>
    <property type="match status" value="1"/>
</dbReference>
<keyword evidence="2 8" id="KW-0645">Protease</keyword>
<keyword evidence="9" id="KW-0732">Signal</keyword>
<evidence type="ECO:0000256" key="2">
    <source>
        <dbReference type="ARBA" id="ARBA00022670"/>
    </source>
</evidence>
<protein>
    <recommendedName>
        <fullName evidence="7">trypsin</fullName>
        <ecNumber evidence="7">3.4.21.4</ecNumber>
    </recommendedName>
</protein>
<dbReference type="Gene3D" id="2.40.10.10">
    <property type="entry name" value="Trypsin-like serine proteases"/>
    <property type="match status" value="2"/>
</dbReference>
<accession>A0A0F8AHU9</accession>
<dbReference type="AlphaFoldDB" id="A0A0F8AHU9"/>
<dbReference type="Pfam" id="PF00089">
    <property type="entry name" value="Trypsin"/>
    <property type="match status" value="1"/>
</dbReference>
<dbReference type="PRINTS" id="PR00722">
    <property type="entry name" value="CHYMOTRYPSIN"/>
</dbReference>
<dbReference type="InterPro" id="IPR009003">
    <property type="entry name" value="Peptidase_S1_PA"/>
</dbReference>
<keyword evidence="3 8" id="KW-0378">Hydrolase</keyword>
<proteinExistence type="predicted"/>
<dbReference type="InterPro" id="IPR001314">
    <property type="entry name" value="Peptidase_S1A"/>
</dbReference>
<keyword evidence="4 8" id="KW-0720">Serine protease</keyword>
<feature type="chain" id="PRO_5002526910" description="trypsin" evidence="9">
    <location>
        <begin position="22"/>
        <end position="258"/>
    </location>
</feature>
<dbReference type="PANTHER" id="PTHR24264:SF58">
    <property type="entry name" value="SI:DKEY-33M11.8-RELATED"/>
    <property type="match status" value="1"/>
</dbReference>
<dbReference type="GO" id="GO:0005615">
    <property type="term" value="C:extracellular space"/>
    <property type="evidence" value="ECO:0007669"/>
    <property type="project" value="TreeGrafter"/>
</dbReference>
<keyword evidence="5" id="KW-1015">Disulfide bond</keyword>
<dbReference type="PROSITE" id="PS00135">
    <property type="entry name" value="TRYPSIN_SER"/>
    <property type="match status" value="1"/>
</dbReference>
<evidence type="ECO:0000256" key="6">
    <source>
        <dbReference type="ARBA" id="ARBA00036320"/>
    </source>
</evidence>
<evidence type="ECO:0000256" key="4">
    <source>
        <dbReference type="ARBA" id="ARBA00022825"/>
    </source>
</evidence>